<evidence type="ECO:0000313" key="4">
    <source>
        <dbReference type="Proteomes" id="UP001078443"/>
    </source>
</evidence>
<keyword evidence="4" id="KW-1185">Reference proteome</keyword>
<dbReference type="Proteomes" id="UP001078443">
    <property type="component" value="Unassembled WGS sequence"/>
</dbReference>
<dbReference type="PANTHER" id="PTHR33308">
    <property type="entry name" value="PEPTIDOGLYCAN HYDROLASE FLGJ"/>
    <property type="match status" value="1"/>
</dbReference>
<dbReference type="PRINTS" id="PR01002">
    <property type="entry name" value="FLGFLGJ"/>
</dbReference>
<dbReference type="InterPro" id="IPR051056">
    <property type="entry name" value="Glycosyl_Hydrolase_73"/>
</dbReference>
<dbReference type="EMBL" id="JAPQER010000002">
    <property type="protein sequence ID" value="MCY6483962.1"/>
    <property type="molecule type" value="Genomic_DNA"/>
</dbReference>
<dbReference type="GO" id="GO:0016787">
    <property type="term" value="F:hydrolase activity"/>
    <property type="evidence" value="ECO:0007669"/>
    <property type="project" value="UniProtKB-KW"/>
</dbReference>
<dbReference type="SMART" id="SM00047">
    <property type="entry name" value="LYZ2"/>
    <property type="match status" value="1"/>
</dbReference>
<dbReference type="PANTHER" id="PTHR33308:SF9">
    <property type="entry name" value="PEPTIDOGLYCAN HYDROLASE FLGJ"/>
    <property type="match status" value="1"/>
</dbReference>
<gene>
    <name evidence="3" type="ORF">OW763_06315</name>
</gene>
<evidence type="ECO:0000256" key="1">
    <source>
        <dbReference type="ARBA" id="ARBA00022801"/>
    </source>
</evidence>
<protein>
    <submittedName>
        <fullName evidence="3">Glycoside hydrolase family 73 protein</fullName>
    </submittedName>
</protein>
<comment type="caution">
    <text evidence="3">The sequence shown here is derived from an EMBL/GenBank/DDBJ whole genome shotgun (WGS) entry which is preliminary data.</text>
</comment>
<keyword evidence="1 3" id="KW-0378">Hydrolase</keyword>
<evidence type="ECO:0000259" key="2">
    <source>
        <dbReference type="SMART" id="SM00047"/>
    </source>
</evidence>
<dbReference type="Gene3D" id="4.10.80.30">
    <property type="entry name" value="DNA polymerase, domain 6"/>
    <property type="match status" value="1"/>
</dbReference>
<name>A0ABT4CY90_9CLOT</name>
<dbReference type="RefSeq" id="WP_268040234.1">
    <property type="nucleotide sequence ID" value="NZ_JAPQER010000002.1"/>
</dbReference>
<organism evidence="3 4">
    <name type="scientific">Clostridium aestuarii</name>
    <dbReference type="NCBI Taxonomy" id="338193"/>
    <lineage>
        <taxon>Bacteria</taxon>
        <taxon>Bacillati</taxon>
        <taxon>Bacillota</taxon>
        <taxon>Clostridia</taxon>
        <taxon>Eubacteriales</taxon>
        <taxon>Clostridiaceae</taxon>
        <taxon>Clostridium</taxon>
    </lineage>
</organism>
<dbReference type="Pfam" id="PF01832">
    <property type="entry name" value="Glucosaminidase"/>
    <property type="match status" value="1"/>
</dbReference>
<accession>A0ABT4CY90</accession>
<proteinExistence type="predicted"/>
<dbReference type="InterPro" id="IPR002901">
    <property type="entry name" value="MGlyc_endo_b_GlcNAc-like_dom"/>
</dbReference>
<reference evidence="3" key="1">
    <citation type="submission" date="2022-12" db="EMBL/GenBank/DDBJ databases">
        <authorList>
            <person name="Wang J."/>
        </authorList>
    </citation>
    <scope>NUCLEOTIDE SEQUENCE</scope>
    <source>
        <strain evidence="3">HY-45-18</strain>
    </source>
</reference>
<evidence type="ECO:0000313" key="3">
    <source>
        <dbReference type="EMBL" id="MCY6483962.1"/>
    </source>
</evidence>
<dbReference type="Gene3D" id="1.10.530.10">
    <property type="match status" value="1"/>
</dbReference>
<feature type="domain" description="Mannosyl-glycoprotein endo-beta-N-acetylglucosamidase-like" evidence="2">
    <location>
        <begin position="1"/>
        <end position="151"/>
    </location>
</feature>
<sequence length="259" mass="30269">MGYQIRFINSIKSGAIASMKKHGVLASITIAQAILESSWGRSGLSTKAKNLFGIKAFSSKIYVIMPTTEWSRGKKIRINAKFRKYNSYAESIEDHALFLVKNRRYKRHGFFNTQNYRGQAEALQRAGYATDPNYSKQIIAIVKRYKLYKYDVIEEKGYQKLWTKAFQKFFNKISQSRDVLLINGVYGVKAKQKYLLLGKLLEGKYHGITKEKQKYWNTNFQKWFNIISNTRKPLKVDGIYGRKTKEKYELLEKLMKGEY</sequence>